<protein>
    <recommendedName>
        <fullName evidence="7">Steroid 5-alpha reductase C-terminal domain-containing protein</fullName>
    </recommendedName>
</protein>
<accession>X1CXZ7</accession>
<evidence type="ECO:0000256" key="4">
    <source>
        <dbReference type="ARBA" id="ARBA00023136"/>
    </source>
</evidence>
<evidence type="ECO:0000313" key="6">
    <source>
        <dbReference type="EMBL" id="GAG89091.1"/>
    </source>
</evidence>
<sequence>MIVKILGGIFLTIFLFIQVIAVKKLNILRTTFVYAVYRNQTKETTPLVISGIYKYIRNPMYTTDVIILISVFLITGTYFSAFLTILYIVQLYPFVRLEEKELMESFGESYVRYCEETPRFIPNLFKIFSKRNK</sequence>
<dbReference type="EMBL" id="BART01011833">
    <property type="protein sequence ID" value="GAG89091.1"/>
    <property type="molecule type" value="Genomic_DNA"/>
</dbReference>
<comment type="caution">
    <text evidence="6">The sequence shown here is derived from an EMBL/GenBank/DDBJ whole genome shotgun (WGS) entry which is preliminary data.</text>
</comment>
<evidence type="ECO:0000256" key="5">
    <source>
        <dbReference type="SAM" id="Phobius"/>
    </source>
</evidence>
<evidence type="ECO:0008006" key="7">
    <source>
        <dbReference type="Google" id="ProtNLM"/>
    </source>
</evidence>
<feature type="transmembrane region" description="Helical" evidence="5">
    <location>
        <begin position="65"/>
        <end position="89"/>
    </location>
</feature>
<comment type="subcellular location">
    <subcellularLocation>
        <location evidence="1">Endomembrane system</location>
        <topology evidence="1">Multi-pass membrane protein</topology>
    </subcellularLocation>
</comment>
<dbReference type="Gene3D" id="1.20.120.1630">
    <property type="match status" value="1"/>
</dbReference>
<dbReference type="PANTHER" id="PTHR12714">
    <property type="entry name" value="PROTEIN-S ISOPRENYLCYSTEINE O-METHYLTRANSFERASE"/>
    <property type="match status" value="1"/>
</dbReference>
<dbReference type="GO" id="GO:0016740">
    <property type="term" value="F:transferase activity"/>
    <property type="evidence" value="ECO:0007669"/>
    <property type="project" value="UniProtKB-ARBA"/>
</dbReference>
<keyword evidence="3 5" id="KW-1133">Transmembrane helix</keyword>
<organism evidence="6">
    <name type="scientific">marine sediment metagenome</name>
    <dbReference type="NCBI Taxonomy" id="412755"/>
    <lineage>
        <taxon>unclassified sequences</taxon>
        <taxon>metagenomes</taxon>
        <taxon>ecological metagenomes</taxon>
    </lineage>
</organism>
<keyword evidence="2 5" id="KW-0812">Transmembrane</keyword>
<dbReference type="GO" id="GO:0012505">
    <property type="term" value="C:endomembrane system"/>
    <property type="evidence" value="ECO:0007669"/>
    <property type="project" value="UniProtKB-SubCell"/>
</dbReference>
<evidence type="ECO:0000256" key="3">
    <source>
        <dbReference type="ARBA" id="ARBA00022989"/>
    </source>
</evidence>
<reference evidence="6" key="1">
    <citation type="journal article" date="2014" name="Front. Microbiol.">
        <title>High frequency of phylogenetically diverse reductive dehalogenase-homologous genes in deep subseafloor sedimentary metagenomes.</title>
        <authorList>
            <person name="Kawai M."/>
            <person name="Futagami T."/>
            <person name="Toyoda A."/>
            <person name="Takaki Y."/>
            <person name="Nishi S."/>
            <person name="Hori S."/>
            <person name="Arai W."/>
            <person name="Tsubouchi T."/>
            <person name="Morono Y."/>
            <person name="Uchiyama I."/>
            <person name="Ito T."/>
            <person name="Fujiyama A."/>
            <person name="Inagaki F."/>
            <person name="Takami H."/>
        </authorList>
    </citation>
    <scope>NUCLEOTIDE SEQUENCE</scope>
    <source>
        <strain evidence="6">Expedition CK06-06</strain>
    </source>
</reference>
<dbReference type="AlphaFoldDB" id="X1CXZ7"/>
<proteinExistence type="predicted"/>
<evidence type="ECO:0000256" key="1">
    <source>
        <dbReference type="ARBA" id="ARBA00004127"/>
    </source>
</evidence>
<keyword evidence="4 5" id="KW-0472">Membrane</keyword>
<gene>
    <name evidence="6" type="ORF">S01H4_24990</name>
</gene>
<dbReference type="Pfam" id="PF04191">
    <property type="entry name" value="PEMT"/>
    <property type="match status" value="1"/>
</dbReference>
<dbReference type="PANTHER" id="PTHR12714:SF9">
    <property type="entry name" value="PROTEIN-S-ISOPRENYLCYSTEINE O-METHYLTRANSFERASE"/>
    <property type="match status" value="1"/>
</dbReference>
<evidence type="ECO:0000256" key="2">
    <source>
        <dbReference type="ARBA" id="ARBA00022692"/>
    </source>
</evidence>
<name>X1CXZ7_9ZZZZ</name>
<dbReference type="InterPro" id="IPR007318">
    <property type="entry name" value="Phopholipid_MeTrfase"/>
</dbReference>